<evidence type="ECO:0000256" key="1">
    <source>
        <dbReference type="SAM" id="MobiDB-lite"/>
    </source>
</evidence>
<keyword evidence="3" id="KW-1185">Reference proteome</keyword>
<dbReference type="RefSeq" id="XP_064683422.1">
    <property type="nucleotide sequence ID" value="XM_064830920.1"/>
</dbReference>
<proteinExistence type="predicted"/>
<dbReference type="Proteomes" id="UP001304243">
    <property type="component" value="Unassembled WGS sequence"/>
</dbReference>
<dbReference type="AlphaFoldDB" id="A0AAN7I176"/>
<feature type="compositionally biased region" description="Basic residues" evidence="1">
    <location>
        <begin position="7"/>
        <end position="19"/>
    </location>
</feature>
<evidence type="ECO:0000313" key="3">
    <source>
        <dbReference type="Proteomes" id="UP001304243"/>
    </source>
</evidence>
<organism evidence="2 3">
    <name type="scientific">Mucor velutinosus</name>
    <dbReference type="NCBI Taxonomy" id="708070"/>
    <lineage>
        <taxon>Eukaryota</taxon>
        <taxon>Fungi</taxon>
        <taxon>Fungi incertae sedis</taxon>
        <taxon>Mucoromycota</taxon>
        <taxon>Mucoromycotina</taxon>
        <taxon>Mucoromycetes</taxon>
        <taxon>Mucorales</taxon>
        <taxon>Mucorineae</taxon>
        <taxon>Mucoraceae</taxon>
        <taxon>Mucor</taxon>
    </lineage>
</organism>
<name>A0AAN7I176_9FUNG</name>
<accession>A0AAN7I176</accession>
<evidence type="ECO:0000313" key="2">
    <source>
        <dbReference type="EMBL" id="KAK4516756.1"/>
    </source>
</evidence>
<protein>
    <submittedName>
        <fullName evidence="2">Uncharacterized protein</fullName>
    </submittedName>
</protein>
<reference evidence="2 3" key="1">
    <citation type="submission" date="2022-11" db="EMBL/GenBank/DDBJ databases">
        <title>Mucor velutinosus strain NIH1002 WGS.</title>
        <authorList>
            <person name="Subramanian P."/>
            <person name="Mullikin J.C."/>
            <person name="Segre J.A."/>
            <person name="Zelazny A.M."/>
        </authorList>
    </citation>
    <scope>NUCLEOTIDE SEQUENCE [LARGE SCALE GENOMIC DNA]</scope>
    <source>
        <strain evidence="2 3">NIH1002</strain>
    </source>
</reference>
<comment type="caution">
    <text evidence="2">The sequence shown here is derived from an EMBL/GenBank/DDBJ whole genome shotgun (WGS) entry which is preliminary data.</text>
</comment>
<feature type="region of interest" description="Disordered" evidence="1">
    <location>
        <begin position="1"/>
        <end position="41"/>
    </location>
</feature>
<dbReference type="GeneID" id="89955420"/>
<dbReference type="EMBL" id="JASEJX010000014">
    <property type="protein sequence ID" value="KAK4516756.1"/>
    <property type="molecule type" value="Genomic_DNA"/>
</dbReference>
<gene>
    <name evidence="2" type="ORF">ATC70_011734</name>
</gene>
<sequence length="145" mass="17169">MALLSKHTTKPTYYKRHSNKQNSCKSKSRYQHMKSYHEKDTQKIDAEKLGYLYKLRQEAYNDLHAQLQSYNDEFIARMQYMESNPSMPSDKPLCSTDTDSIEMQSLVEMFEAGTVKDYSQLIEWEESYQNMPAYFEDQGQCGDLW</sequence>